<protein>
    <submittedName>
        <fullName evidence="2">Uncharacterized protein</fullName>
    </submittedName>
</protein>
<dbReference type="Proteomes" id="UP001141434">
    <property type="component" value="Unassembled WGS sequence"/>
</dbReference>
<keyword evidence="1" id="KW-0472">Membrane</keyword>
<proteinExistence type="predicted"/>
<feature type="transmembrane region" description="Helical" evidence="1">
    <location>
        <begin position="31"/>
        <end position="49"/>
    </location>
</feature>
<reference evidence="2" key="1">
    <citation type="submission" date="2022-11" db="EMBL/GenBank/DDBJ databases">
        <authorList>
            <person name="Petersen C."/>
        </authorList>
    </citation>
    <scope>NUCLEOTIDE SEQUENCE</scope>
    <source>
        <strain evidence="2">IBT 34128</strain>
    </source>
</reference>
<name>A0A9W9ELI9_9EURO</name>
<keyword evidence="3" id="KW-1185">Reference proteome</keyword>
<gene>
    <name evidence="2" type="ORF">NUU61_008636</name>
</gene>
<dbReference type="EMBL" id="JAPMSZ010000011">
    <property type="protein sequence ID" value="KAJ5084057.1"/>
    <property type="molecule type" value="Genomic_DNA"/>
</dbReference>
<comment type="caution">
    <text evidence="2">The sequence shown here is derived from an EMBL/GenBank/DDBJ whole genome shotgun (WGS) entry which is preliminary data.</text>
</comment>
<accession>A0A9W9ELI9</accession>
<evidence type="ECO:0000313" key="2">
    <source>
        <dbReference type="EMBL" id="KAJ5084057.1"/>
    </source>
</evidence>
<evidence type="ECO:0000313" key="3">
    <source>
        <dbReference type="Proteomes" id="UP001141434"/>
    </source>
</evidence>
<keyword evidence="1" id="KW-0812">Transmembrane</keyword>
<evidence type="ECO:0000256" key="1">
    <source>
        <dbReference type="SAM" id="Phobius"/>
    </source>
</evidence>
<organism evidence="2 3">
    <name type="scientific">Penicillium alfredii</name>
    <dbReference type="NCBI Taxonomy" id="1506179"/>
    <lineage>
        <taxon>Eukaryota</taxon>
        <taxon>Fungi</taxon>
        <taxon>Dikarya</taxon>
        <taxon>Ascomycota</taxon>
        <taxon>Pezizomycotina</taxon>
        <taxon>Eurotiomycetes</taxon>
        <taxon>Eurotiomycetidae</taxon>
        <taxon>Eurotiales</taxon>
        <taxon>Aspergillaceae</taxon>
        <taxon>Penicillium</taxon>
    </lineage>
</organism>
<dbReference type="AlphaFoldDB" id="A0A9W9ELI9"/>
<reference evidence="2" key="2">
    <citation type="journal article" date="2023" name="IMA Fungus">
        <title>Comparative genomic study of the Penicillium genus elucidates a diverse pangenome and 15 lateral gene transfer events.</title>
        <authorList>
            <person name="Petersen C."/>
            <person name="Sorensen T."/>
            <person name="Nielsen M.R."/>
            <person name="Sondergaard T.E."/>
            <person name="Sorensen J.L."/>
            <person name="Fitzpatrick D.A."/>
            <person name="Frisvad J.C."/>
            <person name="Nielsen K.L."/>
        </authorList>
    </citation>
    <scope>NUCLEOTIDE SEQUENCE</scope>
    <source>
        <strain evidence="2">IBT 34128</strain>
    </source>
</reference>
<dbReference type="GeneID" id="81398330"/>
<sequence>MIPPSYPPFNSYNPALDDTVLNGLGQLGHRVSMVLIWLVRSLFLHISLAKAQLTRRHNNGQTIMFIMSITSIVDP</sequence>
<keyword evidence="1" id="KW-1133">Transmembrane helix</keyword>
<dbReference type="RefSeq" id="XP_056507454.1">
    <property type="nucleotide sequence ID" value="XM_056659161.1"/>
</dbReference>